<sequence>LACSILAFSSSYWCEGQHTYRFSEAALPLSHQDKEFFLTQSQPSKMISQHHRAEQRLLEVQQLNNAVQYIWETGEDKYTFRYFHTGFWYSCERHHDGEKCRSFIDLTPASEQGVLWLSVISEFLYISLLSVGFFLMSLEVLCSGNRMRRLKINAFAAIFTVLSGLLGMVAHMMYMTVFQMTVSLGPKDWRPQSWDYGWSFTLAWLSFSCCMAAACLTLNSYTKTRLELRCRQRLRLDEGRGSHAPSYDDVMLGAGHDRLFSISTLLELGDSGDHDDHDDDRAGHAPQQRVIEWVGPRIDTPPVFMDLECEECEREIEREIEEERRMRVMRRGGMSSAERGWEGRGERRELMFRRKFWTFRDAFENWESGQNKRLMNVQLFKNKMDTIAPSKTRVCRHLTPTERSFTRLVQD</sequence>
<evidence type="ECO:0000256" key="3">
    <source>
        <dbReference type="ARBA" id="ARBA00022692"/>
    </source>
</evidence>
<comment type="caution">
    <text evidence="7">The sequence shown here is derived from an EMBL/GenBank/DDBJ whole genome shotgun (WGS) entry which is preliminary data.</text>
</comment>
<comment type="subcellular location">
    <subcellularLocation>
        <location evidence="1">Membrane</location>
        <topology evidence="1">Multi-pass membrane protein</topology>
    </subcellularLocation>
</comment>
<name>A0ABR0Y7V4_HUSHU</name>
<comment type="similarity">
    <text evidence="2">Belongs to the GSG1 family.</text>
</comment>
<dbReference type="InterPro" id="IPR050579">
    <property type="entry name" value="PMP-22/EMP/MP20-like"/>
</dbReference>
<feature type="transmembrane region" description="Helical" evidence="6">
    <location>
        <begin position="123"/>
        <end position="142"/>
    </location>
</feature>
<evidence type="ECO:0000256" key="1">
    <source>
        <dbReference type="ARBA" id="ARBA00004141"/>
    </source>
</evidence>
<evidence type="ECO:0000256" key="4">
    <source>
        <dbReference type="ARBA" id="ARBA00022989"/>
    </source>
</evidence>
<proteinExistence type="inferred from homology"/>
<feature type="transmembrane region" description="Helical" evidence="6">
    <location>
        <begin position="196"/>
        <end position="221"/>
    </location>
</feature>
<keyword evidence="4 6" id="KW-1133">Transmembrane helix</keyword>
<dbReference type="Proteomes" id="UP001369086">
    <property type="component" value="Unassembled WGS sequence"/>
</dbReference>
<dbReference type="EMBL" id="JAHFZB010000043">
    <property type="protein sequence ID" value="KAK6468638.1"/>
    <property type="molecule type" value="Genomic_DNA"/>
</dbReference>
<dbReference type="Gene3D" id="1.20.140.150">
    <property type="match status" value="1"/>
</dbReference>
<dbReference type="InterPro" id="IPR012478">
    <property type="entry name" value="GSG-1"/>
</dbReference>
<dbReference type="PANTHER" id="PTHR10671">
    <property type="entry name" value="EPITHELIAL MEMBRANE PROTEIN-RELATED"/>
    <property type="match status" value="1"/>
</dbReference>
<keyword evidence="5 6" id="KW-0472">Membrane</keyword>
<gene>
    <name evidence="7" type="ORF">HHUSO_G33433</name>
</gene>
<reference evidence="7 8" key="1">
    <citation type="submission" date="2021-05" db="EMBL/GenBank/DDBJ databases">
        <authorList>
            <person name="Zahm M."/>
            <person name="Klopp C."/>
            <person name="Cabau C."/>
            <person name="Kuhl H."/>
            <person name="Suciu R."/>
            <person name="Ciorpac M."/>
            <person name="Holostenco D."/>
            <person name="Gessner J."/>
            <person name="Wuertz S."/>
            <person name="Hohne C."/>
            <person name="Stock M."/>
            <person name="Gislard M."/>
            <person name="Lluch J."/>
            <person name="Milhes M."/>
            <person name="Lampietro C."/>
            <person name="Lopez Roques C."/>
            <person name="Donnadieu C."/>
            <person name="Du K."/>
            <person name="Schartl M."/>
            <person name="Guiguen Y."/>
        </authorList>
    </citation>
    <scope>NUCLEOTIDE SEQUENCE [LARGE SCALE GENOMIC DNA]</scope>
    <source>
        <strain evidence="7">Hh-F2</strain>
        <tissue evidence="7">Blood</tissue>
    </source>
</reference>
<evidence type="ECO:0000256" key="2">
    <source>
        <dbReference type="ARBA" id="ARBA00007425"/>
    </source>
</evidence>
<accession>A0ABR0Y7V4</accession>
<feature type="transmembrane region" description="Helical" evidence="6">
    <location>
        <begin position="154"/>
        <end position="176"/>
    </location>
</feature>
<evidence type="ECO:0000256" key="6">
    <source>
        <dbReference type="SAM" id="Phobius"/>
    </source>
</evidence>
<feature type="non-terminal residue" evidence="7">
    <location>
        <position position="1"/>
    </location>
</feature>
<evidence type="ECO:0000313" key="8">
    <source>
        <dbReference type="Proteomes" id="UP001369086"/>
    </source>
</evidence>
<dbReference type="PANTHER" id="PTHR10671:SF78">
    <property type="entry name" value="SI:CH211-232M10.6"/>
    <property type="match status" value="1"/>
</dbReference>
<evidence type="ECO:0000256" key="5">
    <source>
        <dbReference type="ARBA" id="ARBA00023136"/>
    </source>
</evidence>
<organism evidence="7 8">
    <name type="scientific">Huso huso</name>
    <name type="common">Beluga</name>
    <name type="synonym">Acipenser huso</name>
    <dbReference type="NCBI Taxonomy" id="61971"/>
    <lineage>
        <taxon>Eukaryota</taxon>
        <taxon>Metazoa</taxon>
        <taxon>Chordata</taxon>
        <taxon>Craniata</taxon>
        <taxon>Vertebrata</taxon>
        <taxon>Euteleostomi</taxon>
        <taxon>Actinopterygii</taxon>
        <taxon>Chondrostei</taxon>
        <taxon>Acipenseriformes</taxon>
        <taxon>Acipenseridae</taxon>
        <taxon>Huso</taxon>
    </lineage>
</organism>
<dbReference type="Pfam" id="PF07803">
    <property type="entry name" value="GSG-1"/>
    <property type="match status" value="1"/>
</dbReference>
<keyword evidence="8" id="KW-1185">Reference proteome</keyword>
<keyword evidence="3 6" id="KW-0812">Transmembrane</keyword>
<evidence type="ECO:0000313" key="7">
    <source>
        <dbReference type="EMBL" id="KAK6468638.1"/>
    </source>
</evidence>
<protein>
    <submittedName>
        <fullName evidence="7">Germ cell-specific gene 1-like protein</fullName>
    </submittedName>
</protein>